<sequence length="429" mass="47772">MKVNKRFGVSKVVIVACQLLLLAACNSKNKSKISILNQTVNKEEQMEKNSYGDDVSFMKDYIQVIELKEDSNQSKVAVAAALQGRVMTSSAFGDEGRSYGWINKALFKSKDTLEHINVFGGEERFWLGPEGGQYSIFFKKGAEFTLKDWYTPKLIDLEPFDIKKVSQTSATFTKTASLKNYSGFQFDMEIKREVSILSKEAIQKKLGISELSNQLKTVAYQTTNTLTNIGKKPWKKETGLLSIWMLGMFNHSPSTTIVIPFIQGDETELGAVVNDAYFGKVPSDRLVVKDSAIFFKGDGEYRGKIGLTPMRAKDIAGSYDSANGILTIVKYNKPKNVTDYVNSMWEIQQEPFSGDVINAYNDGAPEPRAEPLGPFYELETSSPALVLKPGESGTHIQTTFHIEGDEATLNPIVQELFDVTINDIKTAFN</sequence>
<comment type="caution">
    <text evidence="1">The sequence shown here is derived from an EMBL/GenBank/DDBJ whole genome shotgun (WGS) entry which is preliminary data.</text>
</comment>
<evidence type="ECO:0000313" key="2">
    <source>
        <dbReference type="Proteomes" id="UP000251545"/>
    </source>
</evidence>
<proteinExistence type="predicted"/>
<gene>
    <name evidence="1" type="ORF">CLV33_102470</name>
</gene>
<dbReference type="InterPro" id="IPR046713">
    <property type="entry name" value="DUF6786"/>
</dbReference>
<dbReference type="AlphaFoldDB" id="A0A362X2V5"/>
<accession>A0A362X2V5</accession>
<dbReference type="EMBL" id="PVEO01000002">
    <property type="protein sequence ID" value="PQV50605.1"/>
    <property type="molecule type" value="Genomic_DNA"/>
</dbReference>
<name>A0A362X2V5_9FLAO</name>
<protein>
    <recommendedName>
        <fullName evidence="3">Lipoprotein</fullName>
    </recommendedName>
</protein>
<organism evidence="1 2">
    <name type="scientific">Jejuia pallidilutea</name>
    <dbReference type="NCBI Taxonomy" id="504487"/>
    <lineage>
        <taxon>Bacteria</taxon>
        <taxon>Pseudomonadati</taxon>
        <taxon>Bacteroidota</taxon>
        <taxon>Flavobacteriia</taxon>
        <taxon>Flavobacteriales</taxon>
        <taxon>Flavobacteriaceae</taxon>
        <taxon>Jejuia</taxon>
    </lineage>
</organism>
<evidence type="ECO:0008006" key="3">
    <source>
        <dbReference type="Google" id="ProtNLM"/>
    </source>
</evidence>
<dbReference type="PROSITE" id="PS51257">
    <property type="entry name" value="PROKAR_LIPOPROTEIN"/>
    <property type="match status" value="1"/>
</dbReference>
<dbReference type="Pfam" id="PF20583">
    <property type="entry name" value="DUF6786"/>
    <property type="match status" value="1"/>
</dbReference>
<reference evidence="1 2" key="1">
    <citation type="submission" date="2018-02" db="EMBL/GenBank/DDBJ databases">
        <title>Genomic Encyclopedia of Archaeal and Bacterial Type Strains, Phase II (KMG-II): from individual species to whole genera.</title>
        <authorList>
            <person name="Goeker M."/>
        </authorList>
    </citation>
    <scope>NUCLEOTIDE SEQUENCE [LARGE SCALE GENOMIC DNA]</scope>
    <source>
        <strain evidence="1 2">DSM 21165</strain>
    </source>
</reference>
<dbReference type="RefSeq" id="WP_105473089.1">
    <property type="nucleotide sequence ID" value="NZ_PVEO01000002.1"/>
</dbReference>
<evidence type="ECO:0000313" key="1">
    <source>
        <dbReference type="EMBL" id="PQV50605.1"/>
    </source>
</evidence>
<dbReference type="Proteomes" id="UP000251545">
    <property type="component" value="Unassembled WGS sequence"/>
</dbReference>